<comment type="caution">
    <text evidence="11">The sequence shown here is derived from an EMBL/GenBank/DDBJ whole genome shotgun (WGS) entry which is preliminary data.</text>
</comment>
<keyword evidence="4" id="KW-0479">Metal-binding</keyword>
<evidence type="ECO:0000256" key="3">
    <source>
        <dbReference type="ARBA" id="ARBA00022679"/>
    </source>
</evidence>
<dbReference type="InterPro" id="IPR001841">
    <property type="entry name" value="Znf_RING"/>
</dbReference>
<feature type="compositionally biased region" description="Low complexity" evidence="9">
    <location>
        <begin position="141"/>
        <end position="151"/>
    </location>
</feature>
<evidence type="ECO:0000256" key="6">
    <source>
        <dbReference type="ARBA" id="ARBA00022786"/>
    </source>
</evidence>
<evidence type="ECO:0000256" key="9">
    <source>
        <dbReference type="SAM" id="MobiDB-lite"/>
    </source>
</evidence>
<dbReference type="AlphaFoldDB" id="A0AAN9NUS9"/>
<feature type="region of interest" description="Disordered" evidence="9">
    <location>
        <begin position="141"/>
        <end position="224"/>
    </location>
</feature>
<dbReference type="SUPFAM" id="SSF57850">
    <property type="entry name" value="RING/U-box"/>
    <property type="match status" value="1"/>
</dbReference>
<evidence type="ECO:0000313" key="11">
    <source>
        <dbReference type="EMBL" id="KAK7377323.1"/>
    </source>
</evidence>
<sequence length="569" mass="62346">MLSASALDQSHTPEEKNITTTNNSSSSRIRFGGSKQLMDEYSGRRGVEGVVVPRKGLSHVLRDTANTRERTGQVCSKLSCSSRANIPKVSQVRSSEKGKSPRPLSHSSSSSKEPIGSSSRSTSNPAKRIMEPRKILFSQFEADSSESSSVQDEPEFSELIPPAEENQRGPKSRGGSSESSYASLMEVGSSSTVSNNRSPRNLNQRPGLRGQEIKSSGPVRHAVSSRNGLRNIRCNTISDIIPPGCSSSDSSLNRRKDTIKKRNCEGESSSTVRGKNIIGSSLEGRNSGSRNGISISDSRRTRNTPSNRNTSMAPVRTQRSVSGHARGRFSSQGNENPLATSEFPHSGDVNPHGISCQISMETPLTCSSSCGRPGNSSEQLPCVTPLSPEEDDITHSLIIDGDGFRHYNMDSIDGILLALERIQQGRELPHEQILLFGTNMFDNGLNFYDHHRDLRLDIDDMSYEELLALEERMGTVSTALSEEALAESLKRSIYQSPPTHDTDENCNEDKDDIKCCICQEEYVIGDELGDLPCKHRFHVVCIEEWMGLKNWCPICKLSAALSNNSSSPH</sequence>
<protein>
    <recommendedName>
        <fullName evidence="2">RING-type E3 ubiquitin transferase</fullName>
        <ecNumber evidence="2">2.3.2.27</ecNumber>
    </recommendedName>
</protein>
<feature type="compositionally biased region" description="Polar residues" evidence="9">
    <location>
        <begin position="283"/>
        <end position="296"/>
    </location>
</feature>
<dbReference type="Gene3D" id="3.30.40.10">
    <property type="entry name" value="Zinc/RING finger domain, C3HC4 (zinc finger)"/>
    <property type="match status" value="1"/>
</dbReference>
<feature type="region of interest" description="Disordered" evidence="9">
    <location>
        <begin position="85"/>
        <end position="129"/>
    </location>
</feature>
<dbReference type="Proteomes" id="UP001374584">
    <property type="component" value="Unassembled WGS sequence"/>
</dbReference>
<accession>A0AAN9NUS9</accession>
<dbReference type="Pfam" id="PF13639">
    <property type="entry name" value="zf-RING_2"/>
    <property type="match status" value="1"/>
</dbReference>
<reference evidence="11 12" key="1">
    <citation type="submission" date="2024-01" db="EMBL/GenBank/DDBJ databases">
        <title>The genomes of 5 underutilized Papilionoideae crops provide insights into root nodulation and disease resistanc.</title>
        <authorList>
            <person name="Jiang F."/>
        </authorList>
    </citation>
    <scope>NUCLEOTIDE SEQUENCE [LARGE SCALE GENOMIC DNA]</scope>
    <source>
        <strain evidence="11">JINMINGXINNONG_FW02</strain>
        <tissue evidence="11">Leaves</tissue>
    </source>
</reference>
<keyword evidence="5 8" id="KW-0863">Zinc-finger</keyword>
<keyword evidence="12" id="KW-1185">Reference proteome</keyword>
<dbReference type="GO" id="GO:0008270">
    <property type="term" value="F:zinc ion binding"/>
    <property type="evidence" value="ECO:0007669"/>
    <property type="project" value="UniProtKB-KW"/>
</dbReference>
<feature type="region of interest" description="Disordered" evidence="9">
    <location>
        <begin position="237"/>
        <end position="355"/>
    </location>
</feature>
<evidence type="ECO:0000259" key="10">
    <source>
        <dbReference type="PROSITE" id="PS50089"/>
    </source>
</evidence>
<keyword evidence="3" id="KW-0808">Transferase</keyword>
<evidence type="ECO:0000256" key="8">
    <source>
        <dbReference type="PROSITE-ProRule" id="PRU00175"/>
    </source>
</evidence>
<feature type="compositionally biased region" description="Low complexity" evidence="9">
    <location>
        <begin position="18"/>
        <end position="30"/>
    </location>
</feature>
<feature type="region of interest" description="Disordered" evidence="9">
    <location>
        <begin position="1"/>
        <end position="49"/>
    </location>
</feature>
<name>A0AAN9NUS9_PHACN</name>
<feature type="domain" description="RING-type" evidence="10">
    <location>
        <begin position="515"/>
        <end position="556"/>
    </location>
</feature>
<comment type="catalytic activity">
    <reaction evidence="1">
        <text>S-ubiquitinyl-[E2 ubiquitin-conjugating enzyme]-L-cysteine + [acceptor protein]-L-lysine = [E2 ubiquitin-conjugating enzyme]-L-cysteine + N(6)-ubiquitinyl-[acceptor protein]-L-lysine.</text>
        <dbReference type="EC" id="2.3.2.27"/>
    </reaction>
</comment>
<dbReference type="InterPro" id="IPR013083">
    <property type="entry name" value="Znf_RING/FYVE/PHD"/>
</dbReference>
<dbReference type="EMBL" id="JAYMYR010000002">
    <property type="protein sequence ID" value="KAK7377323.1"/>
    <property type="molecule type" value="Genomic_DNA"/>
</dbReference>
<evidence type="ECO:0000256" key="4">
    <source>
        <dbReference type="ARBA" id="ARBA00022723"/>
    </source>
</evidence>
<keyword evidence="7" id="KW-0862">Zinc</keyword>
<organism evidence="11 12">
    <name type="scientific">Phaseolus coccineus</name>
    <name type="common">Scarlet runner bean</name>
    <name type="synonym">Phaseolus multiflorus</name>
    <dbReference type="NCBI Taxonomy" id="3886"/>
    <lineage>
        <taxon>Eukaryota</taxon>
        <taxon>Viridiplantae</taxon>
        <taxon>Streptophyta</taxon>
        <taxon>Embryophyta</taxon>
        <taxon>Tracheophyta</taxon>
        <taxon>Spermatophyta</taxon>
        <taxon>Magnoliopsida</taxon>
        <taxon>eudicotyledons</taxon>
        <taxon>Gunneridae</taxon>
        <taxon>Pentapetalae</taxon>
        <taxon>rosids</taxon>
        <taxon>fabids</taxon>
        <taxon>Fabales</taxon>
        <taxon>Fabaceae</taxon>
        <taxon>Papilionoideae</taxon>
        <taxon>50 kb inversion clade</taxon>
        <taxon>NPAAA clade</taxon>
        <taxon>indigoferoid/millettioid clade</taxon>
        <taxon>Phaseoleae</taxon>
        <taxon>Phaseolus</taxon>
    </lineage>
</organism>
<feature type="compositionally biased region" description="Polar residues" evidence="9">
    <location>
        <begin position="1"/>
        <end position="10"/>
    </location>
</feature>
<evidence type="ECO:0000256" key="5">
    <source>
        <dbReference type="ARBA" id="ARBA00022771"/>
    </source>
</evidence>
<evidence type="ECO:0000256" key="2">
    <source>
        <dbReference type="ARBA" id="ARBA00012483"/>
    </source>
</evidence>
<dbReference type="SMART" id="SM00184">
    <property type="entry name" value="RING"/>
    <property type="match status" value="1"/>
</dbReference>
<dbReference type="GO" id="GO:0061630">
    <property type="term" value="F:ubiquitin protein ligase activity"/>
    <property type="evidence" value="ECO:0007669"/>
    <property type="project" value="UniProtKB-EC"/>
</dbReference>
<feature type="compositionally biased region" description="Polar residues" evidence="9">
    <location>
        <begin position="188"/>
        <end position="204"/>
    </location>
</feature>
<dbReference type="PROSITE" id="PS50089">
    <property type="entry name" value="ZF_RING_2"/>
    <property type="match status" value="1"/>
</dbReference>
<evidence type="ECO:0000256" key="1">
    <source>
        <dbReference type="ARBA" id="ARBA00000900"/>
    </source>
</evidence>
<feature type="compositionally biased region" description="Basic and acidic residues" evidence="9">
    <location>
        <begin position="37"/>
        <end position="47"/>
    </location>
</feature>
<dbReference type="PANTHER" id="PTHR22937:SF136">
    <property type="entry name" value="RING-TYPE E3 UBIQUITIN TRANSFERASE"/>
    <property type="match status" value="1"/>
</dbReference>
<keyword evidence="6" id="KW-0833">Ubl conjugation pathway</keyword>
<dbReference type="PANTHER" id="PTHR22937">
    <property type="entry name" value="E3 UBIQUITIN-PROTEIN LIGASE RNF165"/>
    <property type="match status" value="1"/>
</dbReference>
<feature type="compositionally biased region" description="Basic and acidic residues" evidence="9">
    <location>
        <begin position="252"/>
        <end position="265"/>
    </location>
</feature>
<dbReference type="FunFam" id="3.30.40.10:FF:000504">
    <property type="entry name" value="E3 ubiquitin-protein ligase arkadia"/>
    <property type="match status" value="1"/>
</dbReference>
<dbReference type="InterPro" id="IPR045191">
    <property type="entry name" value="MBR1/2-like"/>
</dbReference>
<feature type="compositionally biased region" description="Polar residues" evidence="9">
    <location>
        <begin position="329"/>
        <end position="339"/>
    </location>
</feature>
<evidence type="ECO:0000313" key="12">
    <source>
        <dbReference type="Proteomes" id="UP001374584"/>
    </source>
</evidence>
<proteinExistence type="predicted"/>
<evidence type="ECO:0000256" key="7">
    <source>
        <dbReference type="ARBA" id="ARBA00022833"/>
    </source>
</evidence>
<gene>
    <name evidence="11" type="ORF">VNO80_02746</name>
</gene>
<feature type="compositionally biased region" description="Low complexity" evidence="9">
    <location>
        <begin position="101"/>
        <end position="121"/>
    </location>
</feature>
<feature type="compositionally biased region" description="Low complexity" evidence="9">
    <location>
        <begin position="173"/>
        <end position="183"/>
    </location>
</feature>
<dbReference type="EC" id="2.3.2.27" evidence="2"/>